<dbReference type="SUPFAM" id="SSF47895">
    <property type="entry name" value="Transducin (alpha subunit), insertion domain"/>
    <property type="match status" value="1"/>
</dbReference>
<dbReference type="Proteomes" id="UP001652741">
    <property type="component" value="Chromosome ssa03"/>
</dbReference>
<dbReference type="Pfam" id="PF00503">
    <property type="entry name" value="G-alpha"/>
    <property type="match status" value="1"/>
</dbReference>
<dbReference type="InterPro" id="IPR011025">
    <property type="entry name" value="GproteinA_insert"/>
</dbReference>
<evidence type="ECO:0000256" key="2">
    <source>
        <dbReference type="ARBA" id="ARBA00023134"/>
    </source>
</evidence>
<dbReference type="InterPro" id="IPR001019">
    <property type="entry name" value="Gprotein_alpha_su"/>
</dbReference>
<sequence>MFRFFNILPAPLQMCVRSICIHPVPDVTEDEKRAKIQSSNIERDLFEQAKLEVNVIKLLLLGAAESGKSTMVKQMKIIHSHGFSKPELISFKAAVLDNLLTSMKFVLRGMVLLRINLANKKNKAHARSVLSCGQCFGEDGELLPFVALSFCALWADQGVRAAAARGYEFQLNDSALYFFENINRIISPRYIPPEADVLRVRVRTSGIIETRFPVNHMVFRSRLGRGCCRTSHHCHVCGLQQDPQQACLPPLHHCHGHPQRTGGLPRRHGHRRQGELGELLIAISPDQGTFDCISALDTF</sequence>
<dbReference type="PANTHER" id="PTHR10218:SF231">
    <property type="entry name" value="GUANINE NUCLEOTIDE BINDING PROTEIN (G PROTEIN) ALPHA V1"/>
    <property type="match status" value="1"/>
</dbReference>
<organism evidence="4 5">
    <name type="scientific">Salmo salar</name>
    <name type="common">Atlantic salmon</name>
    <dbReference type="NCBI Taxonomy" id="8030"/>
    <lineage>
        <taxon>Eukaryota</taxon>
        <taxon>Metazoa</taxon>
        <taxon>Chordata</taxon>
        <taxon>Craniata</taxon>
        <taxon>Vertebrata</taxon>
        <taxon>Euteleostomi</taxon>
        <taxon>Actinopterygii</taxon>
        <taxon>Neopterygii</taxon>
        <taxon>Teleostei</taxon>
        <taxon>Protacanthopterygii</taxon>
        <taxon>Salmoniformes</taxon>
        <taxon>Salmonidae</taxon>
        <taxon>Salmoninae</taxon>
        <taxon>Salmo</taxon>
    </lineage>
</organism>
<proteinExistence type="predicted"/>
<dbReference type="PANTHER" id="PTHR10218">
    <property type="entry name" value="GTP-BINDING PROTEIN ALPHA SUBUNIT"/>
    <property type="match status" value="1"/>
</dbReference>
<evidence type="ECO:0000313" key="5">
    <source>
        <dbReference type="RefSeq" id="XP_045572143.1"/>
    </source>
</evidence>
<accession>A0ABM3EM55</accession>
<dbReference type="PROSITE" id="PS51882">
    <property type="entry name" value="G_ALPHA"/>
    <property type="match status" value="1"/>
</dbReference>
<keyword evidence="4" id="KW-1185">Reference proteome</keyword>
<keyword evidence="1" id="KW-0547">Nucleotide-binding</keyword>
<dbReference type="InterPro" id="IPR027417">
    <property type="entry name" value="P-loop_NTPase"/>
</dbReference>
<evidence type="ECO:0000313" key="4">
    <source>
        <dbReference type="Proteomes" id="UP001652741"/>
    </source>
</evidence>
<dbReference type="SMART" id="SM00275">
    <property type="entry name" value="G_alpha"/>
    <property type="match status" value="1"/>
</dbReference>
<keyword evidence="2" id="KW-0342">GTP-binding</keyword>
<dbReference type="Gene3D" id="3.40.50.300">
    <property type="entry name" value="P-loop containing nucleotide triphosphate hydrolases"/>
    <property type="match status" value="1"/>
</dbReference>
<dbReference type="RefSeq" id="XP_045572143.1">
    <property type="nucleotide sequence ID" value="XM_045716187.1"/>
</dbReference>
<evidence type="ECO:0000256" key="1">
    <source>
        <dbReference type="ARBA" id="ARBA00022741"/>
    </source>
</evidence>
<reference evidence="5" key="1">
    <citation type="submission" date="2025-08" db="UniProtKB">
        <authorList>
            <consortium name="RefSeq"/>
        </authorList>
    </citation>
    <scope>IDENTIFICATION</scope>
</reference>
<dbReference type="GeneID" id="106606441"/>
<name>A0ABM3EM55_SALSA</name>
<dbReference type="PRINTS" id="PR00318">
    <property type="entry name" value="GPROTEINA"/>
</dbReference>
<evidence type="ECO:0000256" key="3">
    <source>
        <dbReference type="ARBA" id="ARBA00023224"/>
    </source>
</evidence>
<protein>
    <submittedName>
        <fullName evidence="5">Guanine nucleotide-binding protein G(O) subunit alpha isoform X1</fullName>
    </submittedName>
</protein>
<keyword evidence="3" id="KW-0807">Transducer</keyword>
<gene>
    <name evidence="5" type="primary">LOC106606441</name>
</gene>
<dbReference type="Gene3D" id="1.10.400.10">
    <property type="entry name" value="GI Alpha 1, domain 2-like"/>
    <property type="match status" value="1"/>
</dbReference>
<dbReference type="SUPFAM" id="SSF52540">
    <property type="entry name" value="P-loop containing nucleoside triphosphate hydrolases"/>
    <property type="match status" value="1"/>
</dbReference>